<evidence type="ECO:0000313" key="4">
    <source>
        <dbReference type="EMBL" id="KAL0485107.1"/>
    </source>
</evidence>
<evidence type="ECO:0000256" key="3">
    <source>
        <dbReference type="SAM" id="SignalP"/>
    </source>
</evidence>
<sequence>MKTAALITLLCSVLLLISAVSAHVDLPKVVVPVAPVRISDAKATYHKAKKMTKISSVFKKRACRARKVSKALKKKSKKASKIAKRAYRIANAVDRKLLCKGKGHAKFIAVKAFRDRKVARKMLKRAHKLRKISKKFKKLSKKLNRRSKKARRSARRSAGKMKGMSFRIFEYAKKVQLESKKLSEEAARREREAKECEAKDFNNAKRLRFEAYEIRKLSETLEVKARRGFDLSKSLRHRANKINKGLNKTHRHC</sequence>
<dbReference type="AlphaFoldDB" id="A0AAW2Z8W3"/>
<name>A0AAW2Z8W3_9EUKA</name>
<reference evidence="4 5" key="1">
    <citation type="submission" date="2024-03" db="EMBL/GenBank/DDBJ databases">
        <title>The Acrasis kona genome and developmental transcriptomes reveal deep origins of eukaryotic multicellular pathways.</title>
        <authorList>
            <person name="Sheikh S."/>
            <person name="Fu C.-J."/>
            <person name="Brown M.W."/>
            <person name="Baldauf S.L."/>
        </authorList>
    </citation>
    <scope>NUCLEOTIDE SEQUENCE [LARGE SCALE GENOMIC DNA]</scope>
    <source>
        <strain evidence="4 5">ATCC MYA-3509</strain>
    </source>
</reference>
<accession>A0AAW2Z8W3</accession>
<feature type="region of interest" description="Disordered" evidence="2">
    <location>
        <begin position="141"/>
        <end position="160"/>
    </location>
</feature>
<feature type="chain" id="PRO_5043498182" evidence="3">
    <location>
        <begin position="23"/>
        <end position="253"/>
    </location>
</feature>
<feature type="compositionally biased region" description="Basic residues" evidence="2">
    <location>
        <begin position="141"/>
        <end position="159"/>
    </location>
</feature>
<organism evidence="4 5">
    <name type="scientific">Acrasis kona</name>
    <dbReference type="NCBI Taxonomy" id="1008807"/>
    <lineage>
        <taxon>Eukaryota</taxon>
        <taxon>Discoba</taxon>
        <taxon>Heterolobosea</taxon>
        <taxon>Tetramitia</taxon>
        <taxon>Eutetramitia</taxon>
        <taxon>Acrasidae</taxon>
        <taxon>Acrasis</taxon>
    </lineage>
</organism>
<feature type="signal peptide" evidence="3">
    <location>
        <begin position="1"/>
        <end position="22"/>
    </location>
</feature>
<evidence type="ECO:0000256" key="1">
    <source>
        <dbReference type="SAM" id="Coils"/>
    </source>
</evidence>
<keyword evidence="3" id="KW-0732">Signal</keyword>
<evidence type="ECO:0000256" key="2">
    <source>
        <dbReference type="SAM" id="MobiDB-lite"/>
    </source>
</evidence>
<dbReference type="Proteomes" id="UP001431209">
    <property type="component" value="Unassembled WGS sequence"/>
</dbReference>
<proteinExistence type="predicted"/>
<evidence type="ECO:0000313" key="5">
    <source>
        <dbReference type="Proteomes" id="UP001431209"/>
    </source>
</evidence>
<keyword evidence="5" id="KW-1185">Reference proteome</keyword>
<protein>
    <submittedName>
        <fullName evidence="4">Gamma-tubulin complex component 6</fullName>
    </submittedName>
</protein>
<dbReference type="EMBL" id="JAOPGA020001102">
    <property type="protein sequence ID" value="KAL0485107.1"/>
    <property type="molecule type" value="Genomic_DNA"/>
</dbReference>
<feature type="coiled-coil region" evidence="1">
    <location>
        <begin position="172"/>
        <end position="204"/>
    </location>
</feature>
<keyword evidence="1" id="KW-0175">Coiled coil</keyword>
<comment type="caution">
    <text evidence="4">The sequence shown here is derived from an EMBL/GenBank/DDBJ whole genome shotgun (WGS) entry which is preliminary data.</text>
</comment>
<gene>
    <name evidence="4" type="ORF">AKO1_011856</name>
</gene>